<dbReference type="InterPro" id="IPR005162">
    <property type="entry name" value="Retrotrans_gag_dom"/>
</dbReference>
<dbReference type="PROSITE" id="PS50866">
    <property type="entry name" value="GOLD"/>
    <property type="match status" value="1"/>
</dbReference>
<keyword evidence="13" id="KW-0229">DNA integration</keyword>
<name>A0ABN9LAI3_9NEOB</name>
<dbReference type="InterPro" id="IPR012337">
    <property type="entry name" value="RNaseH-like_sf"/>
</dbReference>
<dbReference type="EC" id="2.7.7.49" evidence="3"/>
<sequence length="1959" mass="217046">MEKCKGAARLTHESLITFMAEAAAIINARPLVPVPNDPEELLLLTPATLLTQKTGLSSAPPGGFDAKDLYKRQWRQVQSLANTFWDRWHKLYLSTLQPRTKWQSTKPNLNIGDLVLVKDCQIHRNQWPLGLVTATFPSKDGNVRKVELRMTKENEPKTFSRPVSELVLLLPSEERICLQGKTLHFIPLAIALPDGNQGKHRVTKRGPALSYPMFTLVTGDLGIVGRWRAVCVTALQRPNSDAAAIRIVVDDRLLSIQTATSTSAPASHPPPRLAKPPRYNGDPKSCRGFLNQCRLHFELLPQHYPTDRSKVAFLISHLEGDALAWVNPLWERNDPLVSRLSEFLETFRLVFDEPGRLAFTTEALFSLHQGSLSVGQYAIQFRTLSSDLGWNNEALVGAFWRGLSGRIKDELAGRDTPTVLEELISLATRIDLRFQERTRERRSLRPSPATRKPLSPQPRISSQASAPEPMQVDRLKMSEQRLKTLEAPVILASVDGKPLQETITQVTLEVELQVGALHKERIAFYVLAGLSHPMLLGLPWLRNHEPILDWRNGNILRWGEFCRERCLLPVRPVGFSSNSSPFSSLPALPCVYSSFSDVFNKKEAEGLPPHRPYDCPIDLVPGSNPPRGRIYPLSPAETQAMSEYIQENLAKGFIRKSSSPAGAGFFFVKKKDSSLRPCIDYRGLNNITVKNKYPLPLIPELFDRLRGAQIFTKLDLRGAYNLVRIRAGDEWKTAFNTRDGHYEYLVMPFGLCNAPAVFQEFVNDVFRDLLYSSVVVYLDDILIFSPDLSTHRRDVRRVLQRLRENHLFAKIEKCVFEQSSLPFLGYMVSRSGLEMDPEKVSAVLNWPRPLGTKAIQRFLGFANYYRQFIPHFSSLTKPISALVRKGVNSSLWTPEAEESFLSLKQSFATAPVLHRPDANRPFVLEVDASSIGAGAVLLQKSSSGRLVTCVFFSKTFSAPERNYSIGDKELLAIKLALEEWRYLLEGSLHPFTIYTDHKNLAYIHSAQRLNPRQARWSLFFGQFEFELHFRPGNKNVKADALSRSFLPLDIEDSSAHFIDPAKIVTLAPLRVISTPPGKTLVANQDKERVLRWGHSSKIAGHVGVKKTLSLVSRHYWWPSLRQDVTNFIASCPSCAKNKVPRQLPSGLLHPLPVPSVPWSHIAMDFITDLPCSSNCSVILVVVDRFSKMSHFIALPGLPSAPELTKIFLHQVFRLHGFPHHIVSDRGVQFTSHFWRALCSLLKVNLDFSSAYHPQSNGQVERVNQVLTTYLRHFSNAHQDDWVSLLPWAEFSYNNLPSESSSKTPFFVVFGQHPNIPLPVSLSSGVPAADFLSREFSTIWNETKVALERASLNMKKFADKRHLDAPPYSPGDKVWLSSRYIKLKIPSCKLGPRYIGPFPILSRINDVSYKLKLPASLRIPNAFHVSLLKPAVFNHFHSATSPSPQLCTSDGIFNVKDILAKKVVRALPQCLQQSAPVFSSNLPQCPPALPQCPPALPQCPQAICPSVLQPSAPVSSSIAPVSSSNLPLVSSSIAPVSSSIAPVSSSIAPVSSSNLPQCPPALPQCPPALLVSSSNLPQCPPAICPSVLQQSAPVSSSIAPVSSSHLPQCPPAICPSVLQQSAPVSSSIAPVSSSNLPQCPPAICPSVLQPSAPVSSSIAPVSSSHLPQCPPALPQCPPAICPSVLQPSAPVSSSNLPVSSSIAPVSSSHLPQCPPAICPSVLQPSAPVSSSIAPVSSSIALTSGEVLVFQEDGCCLAALARRLYGPGTSLYFHIGETEKKCFIEEIPDETMVIGAGLVITAPSYMTSRGRSIYPLHLALAPHYTSMFVEVKDPDDKVILSRQYGSEGRFTFTSHTPGEHQICLHSNSTKFSLFAGGMLDATVVDSLTCWGREFQRMGDIREKSWRRLDEERISVEERRRSWEDRRSRFTLNNQVGSHANNYEEIAAKDKLNTLQLRRTAN</sequence>
<evidence type="ECO:0000256" key="8">
    <source>
        <dbReference type="ARBA" id="ARBA00022723"/>
    </source>
</evidence>
<feature type="domain" description="Reverse transcriptase" evidence="21">
    <location>
        <begin position="649"/>
        <end position="828"/>
    </location>
</feature>
<gene>
    <name evidence="23" type="ORF">RIMI_LOCUS5960353</name>
</gene>
<dbReference type="Gene3D" id="3.10.20.370">
    <property type="match status" value="1"/>
</dbReference>
<evidence type="ECO:0000256" key="10">
    <source>
        <dbReference type="ARBA" id="ARBA00022759"/>
    </source>
</evidence>
<keyword evidence="9" id="KW-0064">Aspartyl protease</keyword>
<dbReference type="PROSITE" id="PS50878">
    <property type="entry name" value="RT_POL"/>
    <property type="match status" value="1"/>
</dbReference>
<evidence type="ECO:0000313" key="23">
    <source>
        <dbReference type="EMBL" id="CAJ0934476.1"/>
    </source>
</evidence>
<dbReference type="Pfam" id="PF24626">
    <property type="entry name" value="SH3_Tf2-1"/>
    <property type="match status" value="1"/>
</dbReference>
<dbReference type="PROSITE" id="PS50994">
    <property type="entry name" value="INTEGRASE"/>
    <property type="match status" value="1"/>
</dbReference>
<keyword evidence="12" id="KW-0460">Magnesium</keyword>
<dbReference type="InterPro" id="IPR043502">
    <property type="entry name" value="DNA/RNA_pol_sf"/>
</dbReference>
<dbReference type="Gene3D" id="1.10.340.70">
    <property type="match status" value="1"/>
</dbReference>
<dbReference type="EMBL" id="CAUEEQ010010504">
    <property type="protein sequence ID" value="CAJ0934476.1"/>
    <property type="molecule type" value="Genomic_DNA"/>
</dbReference>
<dbReference type="Pfam" id="PF00078">
    <property type="entry name" value="RVT_1"/>
    <property type="match status" value="1"/>
</dbReference>
<dbReference type="InterPro" id="IPR000477">
    <property type="entry name" value="RT_dom"/>
</dbReference>
<evidence type="ECO:0000256" key="1">
    <source>
        <dbReference type="ARBA" id="ARBA00010879"/>
    </source>
</evidence>
<dbReference type="InterPro" id="IPR040676">
    <property type="entry name" value="DUF5641"/>
</dbReference>
<dbReference type="Pfam" id="PF03732">
    <property type="entry name" value="Retrotrans_gag"/>
    <property type="match status" value="1"/>
</dbReference>
<dbReference type="InterPro" id="IPR056924">
    <property type="entry name" value="SH3_Tf2-1"/>
</dbReference>
<keyword evidence="14" id="KW-0695">RNA-directed DNA polymerase</keyword>
<dbReference type="SUPFAM" id="SSF53098">
    <property type="entry name" value="Ribonuclease H-like"/>
    <property type="match status" value="1"/>
</dbReference>
<dbReference type="InterPro" id="IPR021109">
    <property type="entry name" value="Peptidase_aspartic_dom_sf"/>
</dbReference>
<keyword evidence="8" id="KW-0479">Metal-binding</keyword>
<evidence type="ECO:0000256" key="9">
    <source>
        <dbReference type="ARBA" id="ARBA00022750"/>
    </source>
</evidence>
<keyword evidence="11" id="KW-0378">Hydrolase</keyword>
<keyword evidence="16" id="KW-0238">DNA-binding</keyword>
<keyword evidence="15" id="KW-0239">DNA-directed DNA polymerase</keyword>
<evidence type="ECO:0000256" key="16">
    <source>
        <dbReference type="ARBA" id="ARBA00023125"/>
    </source>
</evidence>
<evidence type="ECO:0000256" key="6">
    <source>
        <dbReference type="ARBA" id="ARBA00022695"/>
    </source>
</evidence>
<dbReference type="SUPFAM" id="SSF56672">
    <property type="entry name" value="DNA/RNA polymerases"/>
    <property type="match status" value="1"/>
</dbReference>
<accession>A0ABN9LAI3</accession>
<dbReference type="Gene3D" id="2.40.70.10">
    <property type="entry name" value="Acid Proteases"/>
    <property type="match status" value="1"/>
</dbReference>
<dbReference type="InterPro" id="IPR050951">
    <property type="entry name" value="Retrovirus_Pol_polyprotein"/>
</dbReference>
<evidence type="ECO:0000256" key="3">
    <source>
        <dbReference type="ARBA" id="ARBA00012493"/>
    </source>
</evidence>
<dbReference type="InterPro" id="IPR043128">
    <property type="entry name" value="Rev_trsase/Diguanyl_cyclase"/>
</dbReference>
<feature type="region of interest" description="Disordered" evidence="19">
    <location>
        <begin position="260"/>
        <end position="279"/>
    </location>
</feature>
<keyword evidence="4" id="KW-0645">Protease</keyword>
<dbReference type="CDD" id="cd00303">
    <property type="entry name" value="retropepsin_like"/>
    <property type="match status" value="1"/>
</dbReference>
<evidence type="ECO:0000256" key="13">
    <source>
        <dbReference type="ARBA" id="ARBA00022908"/>
    </source>
</evidence>
<keyword evidence="10" id="KW-0255">Endonuclease</keyword>
<dbReference type="PANTHER" id="PTHR37984">
    <property type="entry name" value="PROTEIN CBG26694"/>
    <property type="match status" value="1"/>
</dbReference>
<comment type="caution">
    <text evidence="23">The sequence shown here is derived from an EMBL/GenBank/DDBJ whole genome shotgun (WGS) entry which is preliminary data.</text>
</comment>
<dbReference type="Pfam" id="PF17921">
    <property type="entry name" value="Integrase_H2C2"/>
    <property type="match status" value="1"/>
</dbReference>
<evidence type="ECO:0000256" key="2">
    <source>
        <dbReference type="ARBA" id="ARBA00012180"/>
    </source>
</evidence>
<evidence type="ECO:0000259" key="20">
    <source>
        <dbReference type="PROSITE" id="PS50866"/>
    </source>
</evidence>
<evidence type="ECO:0000256" key="7">
    <source>
        <dbReference type="ARBA" id="ARBA00022722"/>
    </source>
</evidence>
<dbReference type="CDD" id="cd09274">
    <property type="entry name" value="RNase_HI_RT_Ty3"/>
    <property type="match status" value="1"/>
</dbReference>
<evidence type="ECO:0000256" key="5">
    <source>
        <dbReference type="ARBA" id="ARBA00022679"/>
    </source>
</evidence>
<dbReference type="InterPro" id="IPR041373">
    <property type="entry name" value="RT_RNaseH"/>
</dbReference>
<keyword evidence="17" id="KW-0233">DNA recombination</keyword>
<organism evidence="23 24">
    <name type="scientific">Ranitomeya imitator</name>
    <name type="common">mimic poison frog</name>
    <dbReference type="NCBI Taxonomy" id="111125"/>
    <lineage>
        <taxon>Eukaryota</taxon>
        <taxon>Metazoa</taxon>
        <taxon>Chordata</taxon>
        <taxon>Craniata</taxon>
        <taxon>Vertebrata</taxon>
        <taxon>Euteleostomi</taxon>
        <taxon>Amphibia</taxon>
        <taxon>Batrachia</taxon>
        <taxon>Anura</taxon>
        <taxon>Neobatrachia</taxon>
        <taxon>Hyloidea</taxon>
        <taxon>Dendrobatidae</taxon>
        <taxon>Dendrobatinae</taxon>
        <taxon>Ranitomeya</taxon>
    </lineage>
</organism>
<evidence type="ECO:0000256" key="15">
    <source>
        <dbReference type="ARBA" id="ARBA00022932"/>
    </source>
</evidence>
<evidence type="ECO:0000256" key="19">
    <source>
        <dbReference type="SAM" id="MobiDB-lite"/>
    </source>
</evidence>
<evidence type="ECO:0000259" key="21">
    <source>
        <dbReference type="PROSITE" id="PS50878"/>
    </source>
</evidence>
<keyword evidence="7" id="KW-0540">Nuclease</keyword>
<evidence type="ECO:0000256" key="18">
    <source>
        <dbReference type="ARBA" id="ARBA00039658"/>
    </source>
</evidence>
<dbReference type="Pfam" id="PF18701">
    <property type="entry name" value="DUF5641"/>
    <property type="match status" value="1"/>
</dbReference>
<dbReference type="Pfam" id="PF00665">
    <property type="entry name" value="rve"/>
    <property type="match status" value="1"/>
</dbReference>
<feature type="domain" description="Integrase catalytic" evidence="22">
    <location>
        <begin position="1153"/>
        <end position="1312"/>
    </location>
</feature>
<dbReference type="Proteomes" id="UP001176940">
    <property type="component" value="Unassembled WGS sequence"/>
</dbReference>
<evidence type="ECO:0000256" key="11">
    <source>
        <dbReference type="ARBA" id="ARBA00022801"/>
    </source>
</evidence>
<evidence type="ECO:0000259" key="22">
    <source>
        <dbReference type="PROSITE" id="PS50994"/>
    </source>
</evidence>
<dbReference type="Pfam" id="PF01105">
    <property type="entry name" value="EMP24_GP25L"/>
    <property type="match status" value="1"/>
</dbReference>
<feature type="region of interest" description="Disordered" evidence="19">
    <location>
        <begin position="437"/>
        <end position="470"/>
    </location>
</feature>
<evidence type="ECO:0000256" key="17">
    <source>
        <dbReference type="ARBA" id="ARBA00023172"/>
    </source>
</evidence>
<reference evidence="23" key="1">
    <citation type="submission" date="2023-07" db="EMBL/GenBank/DDBJ databases">
        <authorList>
            <person name="Stuckert A."/>
        </authorList>
    </citation>
    <scope>NUCLEOTIDE SEQUENCE</scope>
</reference>
<feature type="domain" description="GOLD" evidence="20">
    <location>
        <begin position="1778"/>
        <end position="1958"/>
    </location>
</feature>
<evidence type="ECO:0000256" key="14">
    <source>
        <dbReference type="ARBA" id="ARBA00022918"/>
    </source>
</evidence>
<dbReference type="InterPro" id="IPR041588">
    <property type="entry name" value="Integrase_H2C2"/>
</dbReference>
<keyword evidence="6" id="KW-0548">Nucleotidyltransferase</keyword>
<dbReference type="SMART" id="SM01190">
    <property type="entry name" value="EMP24_GP25L"/>
    <property type="match status" value="1"/>
</dbReference>
<protein>
    <recommendedName>
        <fullName evidence="18">Gypsy retrotransposon integrase-like protein 1</fullName>
        <ecNumber evidence="3">2.7.7.49</ecNumber>
        <ecNumber evidence="2">3.1.26.4</ecNumber>
    </recommendedName>
</protein>
<dbReference type="InterPro" id="IPR009038">
    <property type="entry name" value="GOLD_dom"/>
</dbReference>
<dbReference type="PANTHER" id="PTHR37984:SF5">
    <property type="entry name" value="PROTEIN NYNRIN-LIKE"/>
    <property type="match status" value="1"/>
</dbReference>
<dbReference type="Gene3D" id="3.10.10.10">
    <property type="entry name" value="HIV Type 1 Reverse Transcriptase, subunit A, domain 1"/>
    <property type="match status" value="1"/>
</dbReference>
<dbReference type="EC" id="3.1.26.4" evidence="2"/>
<evidence type="ECO:0000256" key="4">
    <source>
        <dbReference type="ARBA" id="ARBA00022670"/>
    </source>
</evidence>
<dbReference type="InterPro" id="IPR036397">
    <property type="entry name" value="RNaseH_sf"/>
</dbReference>
<dbReference type="Pfam" id="PF17917">
    <property type="entry name" value="RT_RNaseH"/>
    <property type="match status" value="1"/>
</dbReference>
<proteinExistence type="inferred from homology"/>
<keyword evidence="24" id="KW-1185">Reference proteome</keyword>
<evidence type="ECO:0000256" key="12">
    <source>
        <dbReference type="ARBA" id="ARBA00022842"/>
    </source>
</evidence>
<comment type="similarity">
    <text evidence="1">Belongs to the beta type-B retroviral polymerase family. HERV class-II K(HML-2) pol subfamily.</text>
</comment>
<keyword evidence="5" id="KW-0808">Transferase</keyword>
<dbReference type="Gene3D" id="3.30.420.10">
    <property type="entry name" value="Ribonuclease H-like superfamily/Ribonuclease H"/>
    <property type="match status" value="1"/>
</dbReference>
<evidence type="ECO:0000313" key="24">
    <source>
        <dbReference type="Proteomes" id="UP001176940"/>
    </source>
</evidence>
<dbReference type="Gene3D" id="3.30.70.270">
    <property type="match status" value="2"/>
</dbReference>
<dbReference type="CDD" id="cd01647">
    <property type="entry name" value="RT_LTR"/>
    <property type="match status" value="1"/>
</dbReference>
<dbReference type="InterPro" id="IPR001584">
    <property type="entry name" value="Integrase_cat-core"/>
</dbReference>